<dbReference type="Proteomes" id="UP000184612">
    <property type="component" value="Unassembled WGS sequence"/>
</dbReference>
<dbReference type="FunFam" id="3.30.559.10:FF:000023">
    <property type="entry name" value="Non-ribosomal peptide synthetase"/>
    <property type="match status" value="1"/>
</dbReference>
<dbReference type="FunFam" id="1.10.1200.10:FF:000005">
    <property type="entry name" value="Nonribosomal peptide synthetase 1"/>
    <property type="match status" value="2"/>
</dbReference>
<dbReference type="PROSITE" id="PS00455">
    <property type="entry name" value="AMP_BINDING"/>
    <property type="match status" value="1"/>
</dbReference>
<dbReference type="InterPro" id="IPR013217">
    <property type="entry name" value="Methyltransf_12"/>
</dbReference>
<dbReference type="InterPro" id="IPR001242">
    <property type="entry name" value="Condensation_dom"/>
</dbReference>
<dbReference type="FunFam" id="3.40.50.980:FF:000001">
    <property type="entry name" value="Non-ribosomal peptide synthetase"/>
    <property type="match status" value="1"/>
</dbReference>
<dbReference type="InterPro" id="IPR023213">
    <property type="entry name" value="CAT-like_dom_sf"/>
</dbReference>
<dbReference type="PANTHER" id="PTHR45527:SF1">
    <property type="entry name" value="FATTY ACID SYNTHASE"/>
    <property type="match status" value="1"/>
</dbReference>
<dbReference type="InterPro" id="IPR000873">
    <property type="entry name" value="AMP-dep_synth/lig_dom"/>
</dbReference>
<dbReference type="PROSITE" id="PS00012">
    <property type="entry name" value="PHOSPHOPANTETHEINE"/>
    <property type="match status" value="1"/>
</dbReference>
<dbReference type="OrthoDB" id="9778383at2"/>
<keyword evidence="6" id="KW-0677">Repeat</keyword>
<keyword evidence="3" id="KW-0596">Phosphopantetheine</keyword>
<evidence type="ECO:0000256" key="1">
    <source>
        <dbReference type="ARBA" id="ARBA00001957"/>
    </source>
</evidence>
<dbReference type="CDD" id="cd12117">
    <property type="entry name" value="A_NRPS_Srf_like"/>
    <property type="match status" value="1"/>
</dbReference>
<dbReference type="Gene3D" id="3.40.50.980">
    <property type="match status" value="2"/>
</dbReference>
<keyword evidence="4" id="KW-0597">Phosphoprotein</keyword>
<dbReference type="InterPro" id="IPR009081">
    <property type="entry name" value="PP-bd_ACP"/>
</dbReference>
<dbReference type="SUPFAM" id="SSF52777">
    <property type="entry name" value="CoA-dependent acyltransferases"/>
    <property type="match status" value="4"/>
</dbReference>
<dbReference type="PANTHER" id="PTHR45527">
    <property type="entry name" value="NONRIBOSOMAL PEPTIDE SYNTHETASE"/>
    <property type="match status" value="1"/>
</dbReference>
<accession>A0A1M7YI92</accession>
<evidence type="ECO:0000256" key="6">
    <source>
        <dbReference type="ARBA" id="ARBA00022737"/>
    </source>
</evidence>
<dbReference type="Gene3D" id="3.30.559.10">
    <property type="entry name" value="Chloramphenicol acetyltransferase-like domain"/>
    <property type="match status" value="2"/>
</dbReference>
<dbReference type="GO" id="GO:0043041">
    <property type="term" value="P:amino acid activation for nonribosomal peptide biosynthetic process"/>
    <property type="evidence" value="ECO:0007669"/>
    <property type="project" value="TreeGrafter"/>
</dbReference>
<evidence type="ECO:0000313" key="9">
    <source>
        <dbReference type="EMBL" id="SHO52357.1"/>
    </source>
</evidence>
<dbReference type="InterPro" id="IPR045851">
    <property type="entry name" value="AMP-bd_C_sf"/>
</dbReference>
<dbReference type="CDD" id="cd02440">
    <property type="entry name" value="AdoMet_MTases"/>
    <property type="match status" value="1"/>
</dbReference>
<dbReference type="GO" id="GO:0016874">
    <property type="term" value="F:ligase activity"/>
    <property type="evidence" value="ECO:0007669"/>
    <property type="project" value="UniProtKB-KW"/>
</dbReference>
<dbReference type="CDD" id="cd19543">
    <property type="entry name" value="DCL_NRPS"/>
    <property type="match status" value="1"/>
</dbReference>
<dbReference type="NCBIfam" id="NF003417">
    <property type="entry name" value="PRK04813.1"/>
    <property type="match status" value="3"/>
</dbReference>
<evidence type="ECO:0000313" key="10">
    <source>
        <dbReference type="Proteomes" id="UP000184612"/>
    </source>
</evidence>
<dbReference type="Gene3D" id="2.30.38.10">
    <property type="entry name" value="Luciferase, Domain 3"/>
    <property type="match status" value="1"/>
</dbReference>
<evidence type="ECO:0000256" key="3">
    <source>
        <dbReference type="ARBA" id="ARBA00022450"/>
    </source>
</evidence>
<evidence type="ECO:0000256" key="7">
    <source>
        <dbReference type="ARBA" id="ARBA00023194"/>
    </source>
</evidence>
<reference evidence="9 10" key="1">
    <citation type="submission" date="2016-12" db="EMBL/GenBank/DDBJ databases">
        <authorList>
            <person name="Song W.-J."/>
            <person name="Kurnit D.M."/>
        </authorList>
    </citation>
    <scope>NUCLEOTIDE SEQUENCE [LARGE SCALE GENOMIC DNA]</scope>
    <source>
        <strain evidence="9 10">DSM 12503</strain>
    </source>
</reference>
<dbReference type="InterPro" id="IPR029058">
    <property type="entry name" value="AB_hydrolase_fold"/>
</dbReference>
<dbReference type="Gene3D" id="1.10.1200.10">
    <property type="entry name" value="ACP-like"/>
    <property type="match status" value="2"/>
</dbReference>
<dbReference type="SUPFAM" id="SSF47336">
    <property type="entry name" value="ACP-like"/>
    <property type="match status" value="2"/>
</dbReference>
<dbReference type="SUPFAM" id="SSF53335">
    <property type="entry name" value="S-adenosyl-L-methionine-dependent methyltransferases"/>
    <property type="match status" value="1"/>
</dbReference>
<dbReference type="InterPro" id="IPR042099">
    <property type="entry name" value="ANL_N_sf"/>
</dbReference>
<name>A0A1M7YI92_9FIRM</name>
<sequence length="2742" mass="314366">MNNIDKMYYLTPMQEGMLFHVLKGTYCNAYFGQGIFKLNGTIEAEAFREALNLTSKECDAFRTKIVYKKMKKAVQLVVKENTLDFVFADLTNEENATDSLKEYILRDRERGMVLEKDNLVRFQLFKTAEDTYEFIFSFHHIIMDGWCVGILAEDIFRTYNSLISKQAVELKHNAYYMNYVKWLENQDKMKSDRYWEKYLDGIENVTDIPPDLDIDNQQYSRKEYRFSLDSEIYQGILKTAQKIGITTNIIVSTVWGILLQKYNYTDDVVFGTVVSGRNAKVKDIDKMIGLFINTLPFRVQTKAEEKFSDLLKRLQQNYLHSSEFEYASLNRIQKVCQLGDKTISHLIAFQNFPLGNMQSIESKNSISITDWEVYQQTNYDFCMEIMQKETLEYYIVYNGNKYSEHFIKKIEKQLTYLFQQVIGREDIRIKDIQITDKKITDKILTVFNEELDSSCLVKSIPDIFKEQVSLYPNKKIVFQKTKALSYQELDEKSERLMKVLLCKAVKKGELVGVFANDSIEMVIGMLGILKAGGAYLPIEPSYPTGRIHDMLEEAETRIVLMTSDMPNVFESGLEIVYLDKEDRWKAEETVLQPEICGDDLAYVMFTSGTTNKPKGVMIKQKSIIRLVKNTNYIQINEKDKILKTGSIVFDASTFEIWGALLCGAELYFVPKETVLNPRELKHELVDKKITILWLTTALFNQFVENDITMFSNLKKLLTGGDIASATHFNKVKECYPKLDLINGYGPTENTTFTACYSAGEAKKGNVSIGKPVTNSTVYILDVYGNLLDSGMLGEIYTGGYGVAAGYFKDKELTKQKFQPDPFIKNGIMYRTGDLAYWEENGNIGFMGRLDKQIKIRGFRVSLSEIEDCILNMNKEIETAAVVVHDYENGNKKLFAFIVSRQTIDVEKMKEAMSEILPHYMVPSCIIQIERIPVTLNGKADRKKLMSYIPEVTAGNYEKPQSNMEVVLTDVWQEALTIREIGINDNFFDIGGDSIIAMTLTSYANKKNIAISVSDLYAYPTIKKLAAYVENMDANQDNKIMEMDRINTYEPDLENRYKEFPLNDIQMAYLIGRNKQFELGGFSTHFYAEFETGMDMSKLNKSLNCVIKRHPMMRAIVMESGNQRILEDVPEYKMVIEDMTTVSEDFKNRRLMSERSRMEKYVFPLEQWPLFELKAFKLGDNKYQLSFGIDILIIDGASLFILMKELMKYYNSSEQQDEEIEFTFRDYTLALKDFKTKEVYQKHKDYWMNKLEDFPFPPALNLKIDTNTLDTVEFQRKQFVLQKRRWNMVKEAAKKHNVTVAGLLCTIYSKILSFWSGNSRLAINTTVFSRYPFHEEVKKLVGDFTCILLLDIDLSNSKDFWDQVENVQKVLAEALEHRHYSGVEFTREIAKYRNQVSQAVMPYVFTCALYEDAASLYKDMVQVKYARSQTPQVYLDNQIIETDGELQVVWDYPAGIFDQDMIDEMFREYVDIIDSIADDTVREITLSQKNLELLARYNDTYEKIEPATLQGMFKSSADEYPDFPAVSCGDKEYTYKELEERSNKMANCLSKKNVAAGDHVSIIVERCIETIVNLLAVLKIGAAYVPINPEYPAERQKYISDDSNSVLCLKKESYQEYGADMCEASFTHDTDVNRVAYIIYTSGSTGKPKGVVIEHKAVSNTIFDINNKFQVTSTDKIIGLSSMCFDLSVYDIFGAFSTGAELVMVKDQRNVKEILNVMKSKKITFWNSVPSIMEMLLNHLEDDFKDTNLKNILMSGDWIPLNIIDKIRKYFIQADICSLGGATEASIWSIYYPIHEVQASWSSIPYGKPLANQKIYVLNDEGNACQIGVIGEIYIGGTGVAKEYANDKLKTDMTFIWHQEYGRIYKTGDYGRMCPEGCVEFMGRRDSQVKIRGYRVEYGEIESALNECEGVSNSIADLYQAENGGKQLIGYVVLDTGIDKAYIPDENDRFIYDNTQNASEKYQGEVSLGSLKKLNAVIEQISTAYILNALIELKINELTKENLSFEEIDEKVQILPEYYKLFHSWLDIAAEDAYLKYENGGIRLLKEITPYDIKKLWDDLYEMEPSEDLQTPLEYLKLSGMNHVNMMRGKVNPLTLFFPKGSFNTAESLYKFSPIAKYMNSIVVETVKSIVTSHKGEKKLRVLEVGAGTGGTTDEILPVFRPECTEYTFTDLSDFFLEQAEKRYENYPFIKYGLLDINVDAQIQGYDFAAYDLIICANVIHDAENIQDALERLKILLADDGRLLIVEGTRNSRQQLASVRFIEGLSQFQDERIENNQPLLSVEKWRNQFNKAGFVNFDAFPKKEELSGVFGNHVMIGKKHVEGPSVTTDKLKKYLCQRIPDYMVPAKFIQIKEIPLSGNGKVNKKKLIKPVTVKNKSSAYIRPTTDNQEKLVKVWQEVLGMEQIGIKDDFFDLGGDSLKAVEIVSKAENEGISISLTEMYSNPTIEELTKRISEKGTSKNTDNIGNMMLIKEGTDQEKDIFFVHAGSGEVGVYVELCKYIDSSYYCWAFNAIKSESIAPQNVTVEELAEKYIEKMLKVRPHGPYEIGGWCVGGTIAFEIARQLEARGEKVSHLILINSNAPSRIRKEKVMAFETGSEIRLLKQMISLPVKQLSEISSLDDIWSVITEYAKKGNMDINLMKQMVPSTILRVIPEKNSEDARSFVMYLNRIRSFVNARDSFIPETSVKARGLFIGAEQEMIEDRLEWSKYIEEKIQYEEVPGDHVSIFESKNVVGLAEKINEFLN</sequence>
<feature type="domain" description="Carrier" evidence="8">
    <location>
        <begin position="2381"/>
        <end position="2455"/>
    </location>
</feature>
<comment type="pathway">
    <text evidence="2">Siderophore biosynthesis.</text>
</comment>
<dbReference type="RefSeq" id="WP_073590262.1">
    <property type="nucleotide sequence ID" value="NZ_FRFD01000011.1"/>
</dbReference>
<dbReference type="InterPro" id="IPR036736">
    <property type="entry name" value="ACP-like_sf"/>
</dbReference>
<dbReference type="InterPro" id="IPR001031">
    <property type="entry name" value="Thioesterase"/>
</dbReference>
<dbReference type="SMART" id="SM00823">
    <property type="entry name" value="PKS_PP"/>
    <property type="match status" value="2"/>
</dbReference>
<dbReference type="InterPro" id="IPR029063">
    <property type="entry name" value="SAM-dependent_MTases_sf"/>
</dbReference>
<protein>
    <submittedName>
        <fullName evidence="9">Amino acid adenylation domain-containing protein</fullName>
    </submittedName>
</protein>
<feature type="domain" description="Carrier" evidence="8">
    <location>
        <begin position="958"/>
        <end position="1032"/>
    </location>
</feature>
<dbReference type="Pfam" id="PF08242">
    <property type="entry name" value="Methyltransf_12"/>
    <property type="match status" value="1"/>
</dbReference>
<dbReference type="Pfam" id="PF00501">
    <property type="entry name" value="AMP-binding"/>
    <property type="match status" value="2"/>
</dbReference>
<dbReference type="PROSITE" id="PS50075">
    <property type="entry name" value="CARRIER"/>
    <property type="match status" value="2"/>
</dbReference>
<proteinExistence type="predicted"/>
<dbReference type="Gene3D" id="3.40.50.150">
    <property type="entry name" value="Vaccinia Virus protein VP39"/>
    <property type="match status" value="1"/>
</dbReference>
<keyword evidence="5" id="KW-0436">Ligase</keyword>
<dbReference type="GO" id="GO:0008610">
    <property type="term" value="P:lipid biosynthetic process"/>
    <property type="evidence" value="ECO:0007669"/>
    <property type="project" value="UniProtKB-ARBA"/>
</dbReference>
<dbReference type="Gene3D" id="3.40.50.12780">
    <property type="entry name" value="N-terminal domain of ligase-like"/>
    <property type="match status" value="1"/>
</dbReference>
<dbReference type="FunFam" id="3.30.559.30:FF:000006">
    <property type="entry name" value="Yersiniabactin polyketide/non-ribosomal peptide synthetase"/>
    <property type="match status" value="1"/>
</dbReference>
<dbReference type="GO" id="GO:0031177">
    <property type="term" value="F:phosphopantetheine binding"/>
    <property type="evidence" value="ECO:0007669"/>
    <property type="project" value="InterPro"/>
</dbReference>
<dbReference type="GO" id="GO:0009403">
    <property type="term" value="P:toxin biosynthetic process"/>
    <property type="evidence" value="ECO:0007669"/>
    <property type="project" value="UniProtKB-ARBA"/>
</dbReference>
<evidence type="ECO:0000259" key="8">
    <source>
        <dbReference type="PROSITE" id="PS50075"/>
    </source>
</evidence>
<dbReference type="SUPFAM" id="SSF56801">
    <property type="entry name" value="Acetyl-CoA synthetase-like"/>
    <property type="match status" value="2"/>
</dbReference>
<dbReference type="SUPFAM" id="SSF53474">
    <property type="entry name" value="alpha/beta-Hydrolases"/>
    <property type="match status" value="1"/>
</dbReference>
<dbReference type="CDD" id="cd19535">
    <property type="entry name" value="Cyc_NRPS"/>
    <property type="match status" value="1"/>
</dbReference>
<dbReference type="Pfam" id="PF00550">
    <property type="entry name" value="PP-binding"/>
    <property type="match status" value="2"/>
</dbReference>
<dbReference type="Gene3D" id="3.40.50.1820">
    <property type="entry name" value="alpha/beta hydrolase"/>
    <property type="match status" value="1"/>
</dbReference>
<dbReference type="Gene3D" id="3.30.300.30">
    <property type="match status" value="3"/>
</dbReference>
<evidence type="ECO:0000256" key="4">
    <source>
        <dbReference type="ARBA" id="ARBA00022553"/>
    </source>
</evidence>
<dbReference type="InterPro" id="IPR020845">
    <property type="entry name" value="AMP-binding_CS"/>
</dbReference>
<organism evidence="9 10">
    <name type="scientific">Anaerocolumna xylanovorans DSM 12503</name>
    <dbReference type="NCBI Taxonomy" id="1121345"/>
    <lineage>
        <taxon>Bacteria</taxon>
        <taxon>Bacillati</taxon>
        <taxon>Bacillota</taxon>
        <taxon>Clostridia</taxon>
        <taxon>Lachnospirales</taxon>
        <taxon>Lachnospiraceae</taxon>
        <taxon>Anaerocolumna</taxon>
    </lineage>
</organism>
<evidence type="ECO:0000256" key="2">
    <source>
        <dbReference type="ARBA" id="ARBA00004924"/>
    </source>
</evidence>
<dbReference type="NCBIfam" id="TIGR01733">
    <property type="entry name" value="AA-adenyl-dom"/>
    <property type="match status" value="2"/>
</dbReference>
<dbReference type="GO" id="GO:0005737">
    <property type="term" value="C:cytoplasm"/>
    <property type="evidence" value="ECO:0007669"/>
    <property type="project" value="TreeGrafter"/>
</dbReference>
<dbReference type="EMBL" id="FRFD01000011">
    <property type="protein sequence ID" value="SHO52357.1"/>
    <property type="molecule type" value="Genomic_DNA"/>
</dbReference>
<dbReference type="Pfam" id="PF00668">
    <property type="entry name" value="Condensation"/>
    <property type="match status" value="2"/>
</dbReference>
<dbReference type="Pfam" id="PF00975">
    <property type="entry name" value="Thioesterase"/>
    <property type="match status" value="1"/>
</dbReference>
<dbReference type="SMART" id="SM01294">
    <property type="entry name" value="PKS_PP_betabranch"/>
    <property type="match status" value="1"/>
</dbReference>
<gene>
    <name evidence="9" type="ORF">SAMN02745217_03609</name>
</gene>
<dbReference type="Gene3D" id="3.30.559.30">
    <property type="entry name" value="Nonribosomal peptide synthetase, condensation domain"/>
    <property type="match status" value="2"/>
</dbReference>
<keyword evidence="7" id="KW-0045">Antibiotic biosynthesis</keyword>
<dbReference type="InterPro" id="IPR020806">
    <property type="entry name" value="PKS_PP-bd"/>
</dbReference>
<dbReference type="InterPro" id="IPR010071">
    <property type="entry name" value="AA_adenyl_dom"/>
</dbReference>
<dbReference type="GO" id="GO:0017000">
    <property type="term" value="P:antibiotic biosynthetic process"/>
    <property type="evidence" value="ECO:0007669"/>
    <property type="project" value="UniProtKB-KW"/>
</dbReference>
<evidence type="ECO:0000256" key="5">
    <source>
        <dbReference type="ARBA" id="ARBA00022598"/>
    </source>
</evidence>
<keyword evidence="10" id="KW-1185">Reference proteome</keyword>
<dbReference type="InterPro" id="IPR057737">
    <property type="entry name" value="Condensation_MtbB-like"/>
</dbReference>
<dbReference type="STRING" id="1121345.SAMN02745217_03609"/>
<dbReference type="InterPro" id="IPR006162">
    <property type="entry name" value="Ppantetheine_attach_site"/>
</dbReference>
<comment type="cofactor">
    <cofactor evidence="1">
        <name>pantetheine 4'-phosphate</name>
        <dbReference type="ChEBI" id="CHEBI:47942"/>
    </cofactor>
</comment>